<dbReference type="PANTHER" id="PTHR34975">
    <property type="entry name" value="SPORE GERMINATION PROTEIN A2"/>
    <property type="match status" value="1"/>
</dbReference>
<dbReference type="PANTHER" id="PTHR34975:SF2">
    <property type="entry name" value="SPORE GERMINATION PROTEIN A2"/>
    <property type="match status" value="1"/>
</dbReference>
<organism evidence="9 10">
    <name type="scientific">Neobacillus bataviensis</name>
    <dbReference type="NCBI Taxonomy" id="220685"/>
    <lineage>
        <taxon>Bacteria</taxon>
        <taxon>Bacillati</taxon>
        <taxon>Bacillota</taxon>
        <taxon>Bacilli</taxon>
        <taxon>Bacillales</taxon>
        <taxon>Bacillaceae</taxon>
        <taxon>Neobacillus</taxon>
    </lineage>
</organism>
<evidence type="ECO:0000256" key="4">
    <source>
        <dbReference type="ARBA" id="ARBA00022544"/>
    </source>
</evidence>
<evidence type="ECO:0000256" key="3">
    <source>
        <dbReference type="ARBA" id="ARBA00022448"/>
    </source>
</evidence>
<dbReference type="InterPro" id="IPR004761">
    <property type="entry name" value="Spore_GerAB"/>
</dbReference>
<evidence type="ECO:0000313" key="9">
    <source>
        <dbReference type="EMBL" id="TWD96482.1"/>
    </source>
</evidence>
<feature type="transmembrane region" description="Helical" evidence="8">
    <location>
        <begin position="306"/>
        <end position="326"/>
    </location>
</feature>
<name>A0A561CZH8_9BACI</name>
<keyword evidence="5 8" id="KW-0812">Transmembrane</keyword>
<feature type="transmembrane region" description="Helical" evidence="8">
    <location>
        <begin position="216"/>
        <end position="239"/>
    </location>
</feature>
<dbReference type="NCBIfam" id="TIGR00912">
    <property type="entry name" value="2A0309"/>
    <property type="match status" value="1"/>
</dbReference>
<keyword evidence="10" id="KW-1185">Reference proteome</keyword>
<reference evidence="9 10" key="1">
    <citation type="submission" date="2019-06" db="EMBL/GenBank/DDBJ databases">
        <title>Sorghum-associated microbial communities from plants grown in Nebraska, USA.</title>
        <authorList>
            <person name="Schachtman D."/>
        </authorList>
    </citation>
    <scope>NUCLEOTIDE SEQUENCE [LARGE SCALE GENOMIC DNA]</scope>
    <source>
        <strain evidence="9 10">2482</strain>
    </source>
</reference>
<accession>A0A561CZH8</accession>
<dbReference type="Proteomes" id="UP000319671">
    <property type="component" value="Unassembled WGS sequence"/>
</dbReference>
<keyword evidence="7 8" id="KW-0472">Membrane</keyword>
<feature type="transmembrane region" description="Helical" evidence="8">
    <location>
        <begin position="185"/>
        <end position="204"/>
    </location>
</feature>
<keyword evidence="4" id="KW-0309">Germination</keyword>
<comment type="subcellular location">
    <subcellularLocation>
        <location evidence="1">Membrane</location>
        <topology evidence="1">Multi-pass membrane protein</topology>
    </subcellularLocation>
</comment>
<feature type="transmembrane region" description="Helical" evidence="8">
    <location>
        <begin position="73"/>
        <end position="92"/>
    </location>
</feature>
<feature type="transmembrane region" description="Helical" evidence="8">
    <location>
        <begin position="12"/>
        <end position="30"/>
    </location>
</feature>
<evidence type="ECO:0000256" key="2">
    <source>
        <dbReference type="ARBA" id="ARBA00007998"/>
    </source>
</evidence>
<evidence type="ECO:0000256" key="7">
    <source>
        <dbReference type="ARBA" id="ARBA00023136"/>
    </source>
</evidence>
<dbReference type="AlphaFoldDB" id="A0A561CZH8"/>
<feature type="transmembrane region" description="Helical" evidence="8">
    <location>
        <begin position="143"/>
        <end position="165"/>
    </location>
</feature>
<proteinExistence type="inferred from homology"/>
<feature type="transmembrane region" description="Helical" evidence="8">
    <location>
        <begin position="338"/>
        <end position="358"/>
    </location>
</feature>
<keyword evidence="3" id="KW-0813">Transport</keyword>
<feature type="transmembrane region" description="Helical" evidence="8">
    <location>
        <begin position="104"/>
        <end position="131"/>
    </location>
</feature>
<evidence type="ECO:0000256" key="5">
    <source>
        <dbReference type="ARBA" id="ARBA00022692"/>
    </source>
</evidence>
<feature type="transmembrane region" description="Helical" evidence="8">
    <location>
        <begin position="269"/>
        <end position="294"/>
    </location>
</feature>
<sequence length="369" mass="40787">MNKENISGLQLFYLMAGYVLGTAIILGLGADVKQDAWIFTIIGMLSSVILMVVYTQLSFYYPGDTLAQMLPKIIGKFLSYPIILLYIAHFTYSAARACRELGDLIVTTILTETPIFVVIGSFMVLVIYCLRGGVETLGRMAEIVFPIYFFSLMLIWLLLLSVETFDLRNLTPVLGNGVTHVLKKAVPAAINFPFGETIVIMMFFPFLSNKQNIRKIGLSTLLIGGSLLTVNSIMMISTLGPEIYSKDLFSLLAATQMVSVADFLERFDALVILMMVAGVFFKVGGFTLGASIAISHLFNLKQTRSVILGLGLIITPLSLISASSYVEHLEIGFKLYVPYLHTLLQIILPILLLGIAVIRKKWGLVYPQK</sequence>
<dbReference type="Pfam" id="PF03845">
    <property type="entry name" value="Spore_permease"/>
    <property type="match status" value="1"/>
</dbReference>
<dbReference type="GO" id="GO:0016020">
    <property type="term" value="C:membrane"/>
    <property type="evidence" value="ECO:0007669"/>
    <property type="project" value="UniProtKB-SubCell"/>
</dbReference>
<dbReference type="EMBL" id="VIVN01000011">
    <property type="protein sequence ID" value="TWD96482.1"/>
    <property type="molecule type" value="Genomic_DNA"/>
</dbReference>
<protein>
    <submittedName>
        <fullName evidence="9">Spore germination protein KB</fullName>
    </submittedName>
</protein>
<evidence type="ECO:0000256" key="6">
    <source>
        <dbReference type="ARBA" id="ARBA00022989"/>
    </source>
</evidence>
<evidence type="ECO:0000313" key="10">
    <source>
        <dbReference type="Proteomes" id="UP000319671"/>
    </source>
</evidence>
<dbReference type="GO" id="GO:0009847">
    <property type="term" value="P:spore germination"/>
    <property type="evidence" value="ECO:0007669"/>
    <property type="project" value="InterPro"/>
</dbReference>
<evidence type="ECO:0000256" key="1">
    <source>
        <dbReference type="ARBA" id="ARBA00004141"/>
    </source>
</evidence>
<comment type="caution">
    <text evidence="9">The sequence shown here is derived from an EMBL/GenBank/DDBJ whole genome shotgun (WGS) entry which is preliminary data.</text>
</comment>
<keyword evidence="6 8" id="KW-1133">Transmembrane helix</keyword>
<comment type="similarity">
    <text evidence="2">Belongs to the amino acid-polyamine-organocation (APC) superfamily. Spore germination protein (SGP) (TC 2.A.3.9) family.</text>
</comment>
<gene>
    <name evidence="9" type="ORF">FB550_111140</name>
</gene>
<feature type="transmembrane region" description="Helical" evidence="8">
    <location>
        <begin position="36"/>
        <end position="61"/>
    </location>
</feature>
<evidence type="ECO:0000256" key="8">
    <source>
        <dbReference type="SAM" id="Phobius"/>
    </source>
</evidence>
<dbReference type="RefSeq" id="WP_186446570.1">
    <property type="nucleotide sequence ID" value="NZ_VIVN01000011.1"/>
</dbReference>